<evidence type="ECO:0008006" key="3">
    <source>
        <dbReference type="Google" id="ProtNLM"/>
    </source>
</evidence>
<evidence type="ECO:0000313" key="1">
    <source>
        <dbReference type="EMBL" id="SDZ42491.1"/>
    </source>
</evidence>
<dbReference type="RefSeq" id="WP_176969044.1">
    <property type="nucleotide sequence ID" value="NZ_FNON01000016.1"/>
</dbReference>
<sequence>MTGLRRYCSKVIRDIELPRPFTAQALCDQIADRRGSTIRLKPLPRPTPPDCPTGMWLATKRGDYIYYDEQTSGLHRLHIILHEIGHMLCEHDEVGLEDNQYLYRHLDAGDPVWIRQVLPRIRYSSRQEQEAEMVATLLLERAGRLPVSSPLTGLWGRLEQALGFHRTR</sequence>
<name>A0A1H3SY47_9PSEU</name>
<dbReference type="AlphaFoldDB" id="A0A1H3SY47"/>
<organism evidence="1 2">
    <name type="scientific">Amycolatopsis xylanica</name>
    <dbReference type="NCBI Taxonomy" id="589385"/>
    <lineage>
        <taxon>Bacteria</taxon>
        <taxon>Bacillati</taxon>
        <taxon>Actinomycetota</taxon>
        <taxon>Actinomycetes</taxon>
        <taxon>Pseudonocardiales</taxon>
        <taxon>Pseudonocardiaceae</taxon>
        <taxon>Amycolatopsis</taxon>
    </lineage>
</organism>
<gene>
    <name evidence="1" type="ORF">SAMN05421504_11632</name>
</gene>
<keyword evidence="2" id="KW-1185">Reference proteome</keyword>
<dbReference type="Proteomes" id="UP000199515">
    <property type="component" value="Unassembled WGS sequence"/>
</dbReference>
<proteinExistence type="predicted"/>
<reference evidence="1 2" key="1">
    <citation type="submission" date="2016-10" db="EMBL/GenBank/DDBJ databases">
        <authorList>
            <person name="de Groot N.N."/>
        </authorList>
    </citation>
    <scope>NUCLEOTIDE SEQUENCE [LARGE SCALE GENOMIC DNA]</scope>
    <source>
        <strain evidence="1 2">CPCC 202699</strain>
    </source>
</reference>
<evidence type="ECO:0000313" key="2">
    <source>
        <dbReference type="Proteomes" id="UP000199515"/>
    </source>
</evidence>
<protein>
    <recommendedName>
        <fullName evidence="3">IrrE N-terminal-like domain-containing protein</fullName>
    </recommendedName>
</protein>
<accession>A0A1H3SY47</accession>
<dbReference type="STRING" id="589385.SAMN05421504_11632"/>
<dbReference type="EMBL" id="FNON01000016">
    <property type="protein sequence ID" value="SDZ42491.1"/>
    <property type="molecule type" value="Genomic_DNA"/>
</dbReference>